<organism evidence="1 2">
    <name type="scientific">Mycoavidus cysteinexigens</name>
    <dbReference type="NCBI Taxonomy" id="1553431"/>
    <lineage>
        <taxon>Bacteria</taxon>
        <taxon>Pseudomonadati</taxon>
        <taxon>Pseudomonadota</taxon>
        <taxon>Betaproteobacteria</taxon>
        <taxon>Burkholderiales</taxon>
        <taxon>Burkholderiaceae</taxon>
        <taxon>Mycoavidus</taxon>
    </lineage>
</organism>
<sequence>MSSSFVISGSNSAELFEFTKEILDQIARFIQMSIIGTFHTKFLTPSRMALSAFGQALLSRRSIIETVFDELNEHTRHRPPINFAVNLLGGIIAYCLMPNKPKLHLQHCHNALA</sequence>
<reference evidence="1 2" key="1">
    <citation type="journal article" date="2018" name="Microbes Environ.">
        <title>Comparative Genomic Insights into Endofungal Lifestyles of Two Bacterial Endosymbionts, Mycoavidus cysteinexigens and Burkholderia rhizoxinica.</title>
        <authorList>
            <person name="Sharmin D."/>
            <person name="Guo Y."/>
            <person name="Nishizawa T."/>
            <person name="Ohshima S."/>
            <person name="Sato Y."/>
            <person name="Takashima Y."/>
            <person name="Narisawa K."/>
            <person name="Ohta H."/>
        </authorList>
    </citation>
    <scope>NUCLEOTIDE SEQUENCE [LARGE SCALE GENOMIC DNA]</scope>
    <source>
        <strain evidence="1 2">B1-EB</strain>
    </source>
</reference>
<protein>
    <submittedName>
        <fullName evidence="1">Transposase</fullName>
    </submittedName>
</protein>
<gene>
    <name evidence="1" type="ORF">MCB1EB_0200</name>
</gene>
<accession>A0A2Z6ESI4</accession>
<dbReference type="Proteomes" id="UP000282597">
    <property type="component" value="Chromosome"/>
</dbReference>
<proteinExistence type="predicted"/>
<dbReference type="EMBL" id="AP018150">
    <property type="protein sequence ID" value="BBE08361.1"/>
    <property type="molecule type" value="Genomic_DNA"/>
</dbReference>
<name>A0A2Z6ESI4_9BURK</name>
<evidence type="ECO:0000313" key="1">
    <source>
        <dbReference type="EMBL" id="BBE08361.1"/>
    </source>
</evidence>
<dbReference type="KEGG" id="mcys:MCB1EB_0200"/>
<keyword evidence="2" id="KW-1185">Reference proteome</keyword>
<evidence type="ECO:0000313" key="2">
    <source>
        <dbReference type="Proteomes" id="UP000282597"/>
    </source>
</evidence>
<dbReference type="RefSeq" id="WP_431311517.1">
    <property type="nucleotide sequence ID" value="NZ_AP018150.1"/>
</dbReference>
<dbReference type="AlphaFoldDB" id="A0A2Z6ESI4"/>